<dbReference type="EMBL" id="FOQK01000028">
    <property type="protein sequence ID" value="SFI32125.1"/>
    <property type="molecule type" value="Genomic_DNA"/>
</dbReference>
<dbReference type="AlphaFoldDB" id="A0A1I3H8S1"/>
<protein>
    <recommendedName>
        <fullName evidence="3">Helix-turn-helix domain-containing protein</fullName>
    </recommendedName>
</protein>
<reference evidence="1 2" key="1">
    <citation type="submission" date="2016-10" db="EMBL/GenBank/DDBJ databases">
        <authorList>
            <person name="de Groot N.N."/>
        </authorList>
    </citation>
    <scope>NUCLEOTIDE SEQUENCE [LARGE SCALE GENOMIC DNA]</scope>
    <source>
        <strain evidence="1 2">Z108</strain>
    </source>
</reference>
<dbReference type="Proteomes" id="UP000183639">
    <property type="component" value="Unassembled WGS sequence"/>
</dbReference>
<evidence type="ECO:0000313" key="2">
    <source>
        <dbReference type="Proteomes" id="UP000183639"/>
    </source>
</evidence>
<evidence type="ECO:0008006" key="3">
    <source>
        <dbReference type="Google" id="ProtNLM"/>
    </source>
</evidence>
<organism evidence="1 2">
    <name type="scientific">Selenomonas ruminantium</name>
    <dbReference type="NCBI Taxonomy" id="971"/>
    <lineage>
        <taxon>Bacteria</taxon>
        <taxon>Bacillati</taxon>
        <taxon>Bacillota</taxon>
        <taxon>Negativicutes</taxon>
        <taxon>Selenomonadales</taxon>
        <taxon>Selenomonadaceae</taxon>
        <taxon>Selenomonas</taxon>
    </lineage>
</organism>
<evidence type="ECO:0000313" key="1">
    <source>
        <dbReference type="EMBL" id="SFI32125.1"/>
    </source>
</evidence>
<gene>
    <name evidence="1" type="ORF">SAMN04487861_12824</name>
</gene>
<name>A0A1I3H8S1_SELRU</name>
<proteinExistence type="predicted"/>
<sequence>MEFRCLQDFSKLVSCSDIAAEYQTSRATVYLYCKKGKIKECVKTRHGYLIDPTAVEGIWAKREK</sequence>
<accession>A0A1I3H8S1</accession>